<proteinExistence type="predicted"/>
<evidence type="ECO:0000313" key="1">
    <source>
        <dbReference type="EMBL" id="KAG2494708.1"/>
    </source>
</evidence>
<evidence type="ECO:0000313" key="2">
    <source>
        <dbReference type="Proteomes" id="UP000612055"/>
    </source>
</evidence>
<gene>
    <name evidence="1" type="ORF">HYH03_007222</name>
</gene>
<sequence length="252" mass="25555">MPGCPAAGRPAELGTFRCAAGWEVAGTNLSSALQPTQPLSPVECEARCMEASQQGQGPGGEGGCTFFVSYADGACSLRRDPWGDPDSLDAAVQAASRASRPHPDVVVACSVPGSPQPLRFPEAYRTCACQEQTCYAVAQCVEGFEVYGAYGFSSPAPSMTSGGWHVDQGACLAACDANAHVCSFALLVANGTDRLCVARQPLDPASASLGGGASAEGLSADGFTGPSPRAHVLCELLGADSILALGAGRDAP</sequence>
<dbReference type="OrthoDB" id="10335273at2759"/>
<dbReference type="AlphaFoldDB" id="A0A835Y4R7"/>
<reference evidence="1" key="1">
    <citation type="journal article" date="2020" name="bioRxiv">
        <title>Comparative genomics of Chlamydomonas.</title>
        <authorList>
            <person name="Craig R.J."/>
            <person name="Hasan A.R."/>
            <person name="Ness R.W."/>
            <person name="Keightley P.D."/>
        </authorList>
    </citation>
    <scope>NUCLEOTIDE SEQUENCE</scope>
    <source>
        <strain evidence="1">CCAP 11/70</strain>
    </source>
</reference>
<keyword evidence="2" id="KW-1185">Reference proteome</keyword>
<comment type="caution">
    <text evidence="1">The sequence shown here is derived from an EMBL/GenBank/DDBJ whole genome shotgun (WGS) entry which is preliminary data.</text>
</comment>
<accession>A0A835Y4R7</accession>
<protein>
    <submittedName>
        <fullName evidence="1">Uncharacterized protein</fullName>
    </submittedName>
</protein>
<organism evidence="1 2">
    <name type="scientific">Edaphochlamys debaryana</name>
    <dbReference type="NCBI Taxonomy" id="47281"/>
    <lineage>
        <taxon>Eukaryota</taxon>
        <taxon>Viridiplantae</taxon>
        <taxon>Chlorophyta</taxon>
        <taxon>core chlorophytes</taxon>
        <taxon>Chlorophyceae</taxon>
        <taxon>CS clade</taxon>
        <taxon>Chlamydomonadales</taxon>
        <taxon>Chlamydomonadales incertae sedis</taxon>
        <taxon>Edaphochlamys</taxon>
    </lineage>
</organism>
<name>A0A835Y4R7_9CHLO</name>
<dbReference type="Proteomes" id="UP000612055">
    <property type="component" value="Unassembled WGS sequence"/>
</dbReference>
<dbReference type="EMBL" id="JAEHOE010000029">
    <property type="protein sequence ID" value="KAG2494708.1"/>
    <property type="molecule type" value="Genomic_DNA"/>
</dbReference>